<dbReference type="RefSeq" id="WP_176942563.1">
    <property type="nucleotide sequence ID" value="NZ_JABZEC010000003.1"/>
</dbReference>
<sequence>MATAKYSETEMAAFLKFYVHHFQDNDLEVVSQYDTDNHDTELNFFINQDRNFRMKDIVPVLVKKHPQIITALLDDVITNAQIDLEQFPDDTAWEQWYRDQKQALTDPDR</sequence>
<keyword evidence="2" id="KW-1185">Reference proteome</keyword>
<dbReference type="AlphaFoldDB" id="A0A850R6X8"/>
<organism evidence="1 2">
    <name type="scientific">Bombilactobacillus apium</name>
    <dbReference type="NCBI Taxonomy" id="2675299"/>
    <lineage>
        <taxon>Bacteria</taxon>
        <taxon>Bacillati</taxon>
        <taxon>Bacillota</taxon>
        <taxon>Bacilli</taxon>
        <taxon>Lactobacillales</taxon>
        <taxon>Lactobacillaceae</taxon>
        <taxon>Bombilactobacillus</taxon>
    </lineage>
</organism>
<evidence type="ECO:0000313" key="2">
    <source>
        <dbReference type="Proteomes" id="UP000563523"/>
    </source>
</evidence>
<comment type="caution">
    <text evidence="1">The sequence shown here is derived from an EMBL/GenBank/DDBJ whole genome shotgun (WGS) entry which is preliminary data.</text>
</comment>
<dbReference type="EMBL" id="JABZEC010000003">
    <property type="protein sequence ID" value="NVY96402.1"/>
    <property type="molecule type" value="Genomic_DNA"/>
</dbReference>
<gene>
    <name evidence="1" type="ORF">HU830_04350</name>
</gene>
<accession>A0A850R6X8</accession>
<name>A0A850R6X8_9LACO</name>
<proteinExistence type="predicted"/>
<evidence type="ECO:0000313" key="1">
    <source>
        <dbReference type="EMBL" id="NVY96402.1"/>
    </source>
</evidence>
<dbReference type="Proteomes" id="UP000563523">
    <property type="component" value="Unassembled WGS sequence"/>
</dbReference>
<reference evidence="1 2" key="1">
    <citation type="submission" date="2020-06" db="EMBL/GenBank/DDBJ databases">
        <authorList>
            <person name="Kang J."/>
        </authorList>
    </citation>
    <scope>NUCLEOTIDE SEQUENCE [LARGE SCALE GENOMIC DNA]</scope>
    <source>
        <strain evidence="1 2">DCY120</strain>
    </source>
</reference>
<protein>
    <submittedName>
        <fullName evidence="1">Uncharacterized protein</fullName>
    </submittedName>
</protein>